<keyword evidence="2" id="KW-1185">Reference proteome</keyword>
<evidence type="ECO:0000313" key="2">
    <source>
        <dbReference type="Proteomes" id="UP000185557"/>
    </source>
</evidence>
<accession>A0A1U7J0X2</accession>
<dbReference type="AlphaFoldDB" id="A0A1U7J0X2"/>
<sequence>MAIKPIQYETLLSVCTDHEGALELLKHHRPYLEAVPSMRRPDESVITLPLPNVRVRDGVHLNPHSQSIAPGSVVTLPCDVALLMCDPEWKIKTGVEIFVYIHRPQEDFSDLLMRWRHTQILVDRGYEWLLPQRYEHLLSDGTDKTLPLFVVFPETPGHILQGLRGAGLPTVLLSSDVEAELVGEDPSTLDIGDIPELNDIDTSALESPDE</sequence>
<name>A0A1U7J0X2_9CYAN</name>
<comment type="caution">
    <text evidence="1">The sequence shown here is derived from an EMBL/GenBank/DDBJ whole genome shotgun (WGS) entry which is preliminary data.</text>
</comment>
<organism evidence="1 2">
    <name type="scientific">Phormidium tenue NIES-30</name>
    <dbReference type="NCBI Taxonomy" id="549789"/>
    <lineage>
        <taxon>Bacteria</taxon>
        <taxon>Bacillati</taxon>
        <taxon>Cyanobacteriota</taxon>
        <taxon>Cyanophyceae</taxon>
        <taxon>Oscillatoriophycideae</taxon>
        <taxon>Oscillatoriales</taxon>
        <taxon>Oscillatoriaceae</taxon>
        <taxon>Phormidium</taxon>
    </lineage>
</organism>
<gene>
    <name evidence="1" type="ORF">NIES30_19795</name>
</gene>
<dbReference type="OrthoDB" id="467906at2"/>
<dbReference type="EMBL" id="MRCG01000017">
    <property type="protein sequence ID" value="OKH45372.1"/>
    <property type="molecule type" value="Genomic_DNA"/>
</dbReference>
<dbReference type="Proteomes" id="UP000185557">
    <property type="component" value="Unassembled WGS sequence"/>
</dbReference>
<reference evidence="1 2" key="1">
    <citation type="submission" date="2016-11" db="EMBL/GenBank/DDBJ databases">
        <title>Draft Genome Sequences of Nine Cyanobacterial Strains from Diverse Habitats.</title>
        <authorList>
            <person name="Zhu T."/>
            <person name="Hou S."/>
            <person name="Lu X."/>
            <person name="Hess W.R."/>
        </authorList>
    </citation>
    <scope>NUCLEOTIDE SEQUENCE [LARGE SCALE GENOMIC DNA]</scope>
    <source>
        <strain evidence="1 2">NIES-30</strain>
    </source>
</reference>
<dbReference type="RefSeq" id="WP_073610180.1">
    <property type="nucleotide sequence ID" value="NZ_MRCG01000017.1"/>
</dbReference>
<proteinExistence type="predicted"/>
<dbReference type="STRING" id="549789.NIES30_19795"/>
<evidence type="ECO:0000313" key="1">
    <source>
        <dbReference type="EMBL" id="OKH45372.1"/>
    </source>
</evidence>
<protein>
    <submittedName>
        <fullName evidence="1">Uncharacterized protein</fullName>
    </submittedName>
</protein>